<keyword evidence="2" id="KW-1185">Reference proteome</keyword>
<dbReference type="PATRIC" id="fig|880478.3.peg.193"/>
<name>I9KUX4_9THEO</name>
<gene>
    <name evidence="1" type="ORF">ThesiDRAFT1_1805</name>
</gene>
<accession>I9KUX4</accession>
<dbReference type="AlphaFoldDB" id="I9KUX4"/>
<dbReference type="HOGENOM" id="CLU_2959373_0_0_9"/>
<evidence type="ECO:0000313" key="2">
    <source>
        <dbReference type="Proteomes" id="UP000005110"/>
    </source>
</evidence>
<dbReference type="EMBL" id="CM001486">
    <property type="protein sequence ID" value="EIW00686.1"/>
    <property type="molecule type" value="Genomic_DNA"/>
</dbReference>
<protein>
    <submittedName>
        <fullName evidence="1">Uncharacterized protein</fullName>
    </submittedName>
</protein>
<evidence type="ECO:0000313" key="1">
    <source>
        <dbReference type="EMBL" id="EIW00686.1"/>
    </source>
</evidence>
<dbReference type="Proteomes" id="UP000005110">
    <property type="component" value="Chromosome"/>
</dbReference>
<reference evidence="1 2" key="1">
    <citation type="submission" date="2012-02" db="EMBL/GenBank/DDBJ databases">
        <title>Improved High-Quality Draft sequence of Thermoanaerobacter siderophilus SR4.</title>
        <authorList>
            <consortium name="US DOE Joint Genome Institute"/>
            <person name="Lucas S."/>
            <person name="Han J."/>
            <person name="Lapidus A."/>
            <person name="Cheng J.-F."/>
            <person name="Goodwin L."/>
            <person name="Pitluck S."/>
            <person name="Peters L."/>
            <person name="Detter J.C."/>
            <person name="Han C."/>
            <person name="Tapia R."/>
            <person name="Land M."/>
            <person name="Hauser L."/>
            <person name="Kyrpides N."/>
            <person name="Ivanova N."/>
            <person name="Pagani I."/>
            <person name="Hemme C."/>
            <person name="Woyke T."/>
        </authorList>
    </citation>
    <scope>NUCLEOTIDE SEQUENCE [LARGE SCALE GENOMIC DNA]</scope>
    <source>
        <strain evidence="1 2">SR4</strain>
    </source>
</reference>
<proteinExistence type="predicted"/>
<dbReference type="RefSeq" id="WP_006570133.1">
    <property type="nucleotide sequence ID" value="NZ_CM001486.1"/>
</dbReference>
<sequence>MVVSFATVTVKSFLPRRVYTYAYCNTWHRKEQVDSISNKWKLGDVWKLMDELADEWINT</sequence>
<organism evidence="1 2">
    <name type="scientific">Thermoanaerobacter siderophilus SR4</name>
    <dbReference type="NCBI Taxonomy" id="880478"/>
    <lineage>
        <taxon>Bacteria</taxon>
        <taxon>Bacillati</taxon>
        <taxon>Bacillota</taxon>
        <taxon>Clostridia</taxon>
        <taxon>Thermoanaerobacterales</taxon>
        <taxon>Thermoanaerobacteraceae</taxon>
        <taxon>Thermoanaerobacter</taxon>
    </lineage>
</organism>